<dbReference type="AlphaFoldDB" id="A0A640SRL3"/>
<evidence type="ECO:0000259" key="3">
    <source>
        <dbReference type="Pfam" id="PF00188"/>
    </source>
</evidence>
<accession>A0A640SRL3</accession>
<dbReference type="SUPFAM" id="SSF55797">
    <property type="entry name" value="PR-1-like"/>
    <property type="match status" value="1"/>
</dbReference>
<dbReference type="InterPro" id="IPR035940">
    <property type="entry name" value="CAP_sf"/>
</dbReference>
<gene>
    <name evidence="4" type="ORF">Sgleb_21500</name>
</gene>
<evidence type="ECO:0000256" key="2">
    <source>
        <dbReference type="SAM" id="Phobius"/>
    </source>
</evidence>
<feature type="transmembrane region" description="Helical" evidence="2">
    <location>
        <begin position="53"/>
        <end position="73"/>
    </location>
</feature>
<reference evidence="4 5" key="1">
    <citation type="submission" date="2019-12" db="EMBL/GenBank/DDBJ databases">
        <title>Whole genome shotgun sequence of Streptomyces hygroscopicus subsp. glebosus NBRC 13786.</title>
        <authorList>
            <person name="Ichikawa N."/>
            <person name="Kimura A."/>
            <person name="Kitahashi Y."/>
            <person name="Komaki H."/>
            <person name="Tamura T."/>
        </authorList>
    </citation>
    <scope>NUCLEOTIDE SEQUENCE [LARGE SCALE GENOMIC DNA]</scope>
    <source>
        <strain evidence="4 5">NBRC 13786</strain>
    </source>
</reference>
<comment type="caution">
    <text evidence="4">The sequence shown here is derived from an EMBL/GenBank/DDBJ whole genome shotgun (WGS) entry which is preliminary data.</text>
</comment>
<dbReference type="Proteomes" id="UP000430079">
    <property type="component" value="Unassembled WGS sequence"/>
</dbReference>
<evidence type="ECO:0000313" key="5">
    <source>
        <dbReference type="Proteomes" id="UP000430079"/>
    </source>
</evidence>
<feature type="compositionally biased region" description="Polar residues" evidence="1">
    <location>
        <begin position="108"/>
        <end position="118"/>
    </location>
</feature>
<dbReference type="EMBL" id="BLIO01000001">
    <property type="protein sequence ID" value="GFE14103.1"/>
    <property type="molecule type" value="Genomic_DNA"/>
</dbReference>
<keyword evidence="2" id="KW-0812">Transmembrane</keyword>
<name>A0A640SRL3_9ACTN</name>
<feature type="region of interest" description="Disordered" evidence="1">
    <location>
        <begin position="95"/>
        <end position="194"/>
    </location>
</feature>
<keyword evidence="2" id="KW-0472">Membrane</keyword>
<dbReference type="PANTHER" id="PTHR31157:SF1">
    <property type="entry name" value="SCP DOMAIN-CONTAINING PROTEIN"/>
    <property type="match status" value="1"/>
</dbReference>
<keyword evidence="5" id="KW-1185">Reference proteome</keyword>
<dbReference type="Pfam" id="PF00188">
    <property type="entry name" value="CAP"/>
    <property type="match status" value="1"/>
</dbReference>
<feature type="compositionally biased region" description="Polar residues" evidence="1">
    <location>
        <begin position="183"/>
        <end position="194"/>
    </location>
</feature>
<keyword evidence="2" id="KW-1133">Transmembrane helix</keyword>
<dbReference type="CDD" id="cd05379">
    <property type="entry name" value="CAP_bacterial"/>
    <property type="match status" value="1"/>
</dbReference>
<dbReference type="Gene3D" id="3.40.33.10">
    <property type="entry name" value="CAP"/>
    <property type="match status" value="1"/>
</dbReference>
<sequence>MGRHRRSAPLAPDSAGAGPVDAPTAERPGAAATTRQRGHRAARGSGRAPVRTGLLGASAMVAMGAVAVASGLIPGHGQFDGGADGEQGDRVRAGALPEATGPMGGVSASPTDRATQEASRGGARTEAPESGRPSRSATRPVSPAPHQPSKSPTGATGSHRSAKPSEKPSSAAPEHTVAASKTPDAQSSAESQVLSLVNQERAQAGCSPVTADQELAGLAQDFSDDMARRGFFDHTDPDGDTPWDRAENAGIDDLGGENIARGQANAQSVMDSWMNSPGHRANILNCEYKTLGVGAHFGAGGPWWTQDFGF</sequence>
<proteinExistence type="predicted"/>
<evidence type="ECO:0000256" key="1">
    <source>
        <dbReference type="SAM" id="MobiDB-lite"/>
    </source>
</evidence>
<dbReference type="RefSeq" id="WP_190146160.1">
    <property type="nucleotide sequence ID" value="NZ_BLIO01000001.1"/>
</dbReference>
<protein>
    <submittedName>
        <fullName evidence="4">Membrane protein</fullName>
    </submittedName>
</protein>
<dbReference type="PANTHER" id="PTHR31157">
    <property type="entry name" value="SCP DOMAIN-CONTAINING PROTEIN"/>
    <property type="match status" value="1"/>
</dbReference>
<feature type="domain" description="SCP" evidence="3">
    <location>
        <begin position="194"/>
        <end position="308"/>
    </location>
</feature>
<evidence type="ECO:0000313" key="4">
    <source>
        <dbReference type="EMBL" id="GFE14103.1"/>
    </source>
</evidence>
<organism evidence="4 5">
    <name type="scientific">Streptomyces glebosus</name>
    <dbReference type="NCBI Taxonomy" id="249580"/>
    <lineage>
        <taxon>Bacteria</taxon>
        <taxon>Bacillati</taxon>
        <taxon>Actinomycetota</taxon>
        <taxon>Actinomycetes</taxon>
        <taxon>Kitasatosporales</taxon>
        <taxon>Streptomycetaceae</taxon>
        <taxon>Streptomyces</taxon>
    </lineage>
</organism>
<dbReference type="InterPro" id="IPR014044">
    <property type="entry name" value="CAP_dom"/>
</dbReference>
<feature type="compositionally biased region" description="Polar residues" evidence="1">
    <location>
        <begin position="148"/>
        <end position="159"/>
    </location>
</feature>
<feature type="region of interest" description="Disordered" evidence="1">
    <location>
        <begin position="1"/>
        <end position="50"/>
    </location>
</feature>